<evidence type="ECO:0000259" key="9">
    <source>
        <dbReference type="SMART" id="SM01217"/>
    </source>
</evidence>
<dbReference type="STRING" id="234267.Acid_6936"/>
<evidence type="ECO:0000256" key="1">
    <source>
        <dbReference type="ARBA" id="ARBA00000448"/>
    </source>
</evidence>
<dbReference type="InterPro" id="IPR051915">
    <property type="entry name" value="Cellulose_Degrad_GH3"/>
</dbReference>
<dbReference type="Gene3D" id="3.20.20.300">
    <property type="entry name" value="Glycoside hydrolase, family 3, N-terminal domain"/>
    <property type="match status" value="1"/>
</dbReference>
<feature type="signal peptide" evidence="8">
    <location>
        <begin position="1"/>
        <end position="36"/>
    </location>
</feature>
<dbReference type="InterPro" id="IPR001764">
    <property type="entry name" value="Glyco_hydro_3_N"/>
</dbReference>
<dbReference type="CAZy" id="GH3">
    <property type="family name" value="Glycoside Hydrolase Family 3"/>
</dbReference>
<comment type="similarity">
    <text evidence="2 7">Belongs to the glycosyl hydrolase 3 family.</text>
</comment>
<dbReference type="PRINTS" id="PR00133">
    <property type="entry name" value="GLHYDRLASE3"/>
</dbReference>
<dbReference type="PANTHER" id="PTHR30620">
    <property type="entry name" value="PERIPLASMIC BETA-GLUCOSIDASE-RELATED"/>
    <property type="match status" value="1"/>
</dbReference>
<evidence type="ECO:0000313" key="10">
    <source>
        <dbReference type="EMBL" id="ABJ87849.1"/>
    </source>
</evidence>
<dbReference type="Pfam" id="PF00933">
    <property type="entry name" value="Glyco_hydro_3"/>
    <property type="match status" value="1"/>
</dbReference>
<dbReference type="AlphaFoldDB" id="Q01R71"/>
<dbReference type="eggNOG" id="COG1472">
    <property type="taxonomic scope" value="Bacteria"/>
</dbReference>
<feature type="domain" description="Fibronectin type III-like" evidence="9">
    <location>
        <begin position="672"/>
        <end position="741"/>
    </location>
</feature>
<dbReference type="InterPro" id="IPR017853">
    <property type="entry name" value="GH"/>
</dbReference>
<dbReference type="SUPFAM" id="SSF51445">
    <property type="entry name" value="(Trans)glycosidases"/>
    <property type="match status" value="1"/>
</dbReference>
<evidence type="ECO:0000256" key="8">
    <source>
        <dbReference type="SAM" id="SignalP"/>
    </source>
</evidence>
<dbReference type="Gene3D" id="3.40.50.1700">
    <property type="entry name" value="Glycoside hydrolase family 3 C-terminal domain"/>
    <property type="match status" value="1"/>
</dbReference>
<evidence type="ECO:0000256" key="7">
    <source>
        <dbReference type="RuleBase" id="RU361161"/>
    </source>
</evidence>
<dbReference type="GO" id="GO:0008422">
    <property type="term" value="F:beta-glucosidase activity"/>
    <property type="evidence" value="ECO:0007669"/>
    <property type="project" value="UniProtKB-EC"/>
</dbReference>
<proteinExistence type="inferred from homology"/>
<keyword evidence="5 7" id="KW-0378">Hydrolase</keyword>
<dbReference type="InParanoid" id="Q01R71"/>
<dbReference type="FunFam" id="3.20.20.300:FF:000005">
    <property type="entry name" value="Periplasmic beta-glucosidase"/>
    <property type="match status" value="1"/>
</dbReference>
<dbReference type="InterPro" id="IPR036881">
    <property type="entry name" value="Glyco_hydro_3_C_sf"/>
</dbReference>
<dbReference type="InterPro" id="IPR036962">
    <property type="entry name" value="Glyco_hydro_3_N_sf"/>
</dbReference>
<dbReference type="InterPro" id="IPR026891">
    <property type="entry name" value="Fn3-like"/>
</dbReference>
<organism evidence="10">
    <name type="scientific">Solibacter usitatus (strain Ellin6076)</name>
    <dbReference type="NCBI Taxonomy" id="234267"/>
    <lineage>
        <taxon>Bacteria</taxon>
        <taxon>Pseudomonadati</taxon>
        <taxon>Acidobacteriota</taxon>
        <taxon>Terriglobia</taxon>
        <taxon>Bryobacterales</taxon>
        <taxon>Solibacteraceae</taxon>
        <taxon>Candidatus Solibacter</taxon>
    </lineage>
</organism>
<reference evidence="10" key="1">
    <citation type="submission" date="2006-10" db="EMBL/GenBank/DDBJ databases">
        <title>Complete sequence of Solibacter usitatus Ellin6076.</title>
        <authorList>
            <consortium name="US DOE Joint Genome Institute"/>
            <person name="Copeland A."/>
            <person name="Lucas S."/>
            <person name="Lapidus A."/>
            <person name="Barry K."/>
            <person name="Detter J.C."/>
            <person name="Glavina del Rio T."/>
            <person name="Hammon N."/>
            <person name="Israni S."/>
            <person name="Dalin E."/>
            <person name="Tice H."/>
            <person name="Pitluck S."/>
            <person name="Thompson L.S."/>
            <person name="Brettin T."/>
            <person name="Bruce D."/>
            <person name="Han C."/>
            <person name="Tapia R."/>
            <person name="Gilna P."/>
            <person name="Schmutz J."/>
            <person name="Larimer F."/>
            <person name="Land M."/>
            <person name="Hauser L."/>
            <person name="Kyrpides N."/>
            <person name="Mikhailova N."/>
            <person name="Janssen P.H."/>
            <person name="Kuske C.R."/>
            <person name="Richardson P."/>
        </authorList>
    </citation>
    <scope>NUCLEOTIDE SEQUENCE</scope>
    <source>
        <strain evidence="10">Ellin6076</strain>
    </source>
</reference>
<dbReference type="GO" id="GO:0009251">
    <property type="term" value="P:glucan catabolic process"/>
    <property type="evidence" value="ECO:0007669"/>
    <property type="project" value="TreeGrafter"/>
</dbReference>
<dbReference type="HOGENOM" id="CLU_004542_5_1_0"/>
<dbReference type="EC" id="3.2.1.21" evidence="3"/>
<dbReference type="InterPro" id="IPR002772">
    <property type="entry name" value="Glyco_hydro_3_C"/>
</dbReference>
<dbReference type="SUPFAM" id="SSF52279">
    <property type="entry name" value="Beta-D-glucan exohydrolase, C-terminal domain"/>
    <property type="match status" value="1"/>
</dbReference>
<dbReference type="Pfam" id="PF14310">
    <property type="entry name" value="Fn3-like"/>
    <property type="match status" value="1"/>
</dbReference>
<dbReference type="PANTHER" id="PTHR30620:SF16">
    <property type="entry name" value="LYSOSOMAL BETA GLUCOSIDASE"/>
    <property type="match status" value="1"/>
</dbReference>
<evidence type="ECO:0000256" key="4">
    <source>
        <dbReference type="ARBA" id="ARBA00022729"/>
    </source>
</evidence>
<dbReference type="InterPro" id="IPR019800">
    <property type="entry name" value="Glyco_hydro_3_AS"/>
</dbReference>
<dbReference type="NCBIfam" id="NF011678">
    <property type="entry name" value="PRK15098.1"/>
    <property type="match status" value="1"/>
</dbReference>
<keyword evidence="6 7" id="KW-0326">Glycosidase</keyword>
<dbReference type="InterPro" id="IPR013783">
    <property type="entry name" value="Ig-like_fold"/>
</dbReference>
<dbReference type="PROSITE" id="PS00775">
    <property type="entry name" value="GLYCOSYL_HYDROL_F3"/>
    <property type="match status" value="1"/>
</dbReference>
<evidence type="ECO:0000256" key="6">
    <source>
        <dbReference type="ARBA" id="ARBA00023295"/>
    </source>
</evidence>
<dbReference type="KEGG" id="sus:Acid_6936"/>
<dbReference type="Pfam" id="PF01915">
    <property type="entry name" value="Glyco_hydro_3_C"/>
    <property type="match status" value="1"/>
</dbReference>
<dbReference type="EMBL" id="CP000473">
    <property type="protein sequence ID" value="ABJ87849.1"/>
    <property type="molecule type" value="Genomic_DNA"/>
</dbReference>
<dbReference type="FunFam" id="2.60.40.10:FF:000495">
    <property type="entry name" value="Periplasmic beta-glucosidase"/>
    <property type="match status" value="1"/>
</dbReference>
<dbReference type="FunCoup" id="Q01R71">
    <property type="interactions" value="176"/>
</dbReference>
<name>Q01R71_SOLUE</name>
<evidence type="ECO:0000256" key="5">
    <source>
        <dbReference type="ARBA" id="ARBA00022801"/>
    </source>
</evidence>
<keyword evidence="4 8" id="KW-0732">Signal</keyword>
<gene>
    <name evidence="10" type="ordered locus">Acid_6936</name>
</gene>
<comment type="catalytic activity">
    <reaction evidence="1">
        <text>Hydrolysis of terminal, non-reducing beta-D-glucosyl residues with release of beta-D-glucose.</text>
        <dbReference type="EC" id="3.2.1.21"/>
    </reaction>
</comment>
<sequence precursor="true">MWRCRCLESRDMRTLRFPVASALLCAAALLAQPASSDVESRVGALLARMSLAEKVGQMSQSTAMSTPISEGIKGEIRAGRWGSFLNAGSPSDRAEAQRIAMKESRLGIPLLFGRDVIHGYKTIFPIPLGQAATWDPELIELAARQAAREAAAEGIRWTFAPMVDIARDPRWGRVAESLGEDPRLAGTLAAAMVRGFQGHSLADTASVAACAKHFAGYGAAEAGRDYNSAWIPEILLREVYLPPFHATRDAGVATFMTSFNTLNGVPATGNRFLLRQILRSEWKYDGLVVSDYEAVTEMIRHGYAADARDAARKAANAGVDMEMVSTAYFDHLKSLVERGEVTMGEIDAAVRNILRLKFRLGLFDQPIPTPAEANPTAASLELAERAANESAVLLKNQGGLLPLDAANRTLAIIGPLADSPMDQMGTWSMDGRPADVQTPLAAFRRLMGSGRIRYAAGLRNSRDQRRDGLAAAVEAARGADAVVLFLGEEHVLSGEARSRAFLGLPGAQEELVDALHGTGKPLVVVIMAGRPLTFHEVASKAEAVVYAWHPGSMGGPAIAKLLLGQSEPSGRLPITFPRTVGQVPIYYSHLNTGRPAAENELGIPMGNPANPAGYTSKYIDVDFTPEYPFGFGLSYTTVEYSQLRISSPVLRTGQTIQVSAEIANRGNRPATETVQLYVRDLVASVAQPVRKLTGFQRIPLKAGERRTVEFTVSAADLAFYDERMRLITEPGRFQVWIAPDAARGLSGEFELR</sequence>
<dbReference type="SMART" id="SM01217">
    <property type="entry name" value="Fn3_like"/>
    <property type="match status" value="1"/>
</dbReference>
<feature type="chain" id="PRO_5004162495" description="beta-glucosidase" evidence="8">
    <location>
        <begin position="37"/>
        <end position="752"/>
    </location>
</feature>
<evidence type="ECO:0000256" key="2">
    <source>
        <dbReference type="ARBA" id="ARBA00005336"/>
    </source>
</evidence>
<accession>Q01R71</accession>
<protein>
    <recommendedName>
        <fullName evidence="3">beta-glucosidase</fullName>
        <ecNumber evidence="3">3.2.1.21</ecNumber>
    </recommendedName>
</protein>
<evidence type="ECO:0000256" key="3">
    <source>
        <dbReference type="ARBA" id="ARBA00012744"/>
    </source>
</evidence>
<dbReference type="Gene3D" id="2.60.40.10">
    <property type="entry name" value="Immunoglobulins"/>
    <property type="match status" value="1"/>
</dbReference>